<keyword evidence="16" id="KW-1185">Reference proteome</keyword>
<dbReference type="InterPro" id="IPR043132">
    <property type="entry name" value="BCAT-like_C"/>
</dbReference>
<evidence type="ECO:0000256" key="6">
    <source>
        <dbReference type="ARBA" id="ARBA00009320"/>
    </source>
</evidence>
<evidence type="ECO:0000256" key="13">
    <source>
        <dbReference type="ARBA" id="ARBA00049229"/>
    </source>
</evidence>
<keyword evidence="10" id="KW-0663">Pyridoxal phosphate</keyword>
<evidence type="ECO:0000256" key="10">
    <source>
        <dbReference type="ARBA" id="ARBA00022898"/>
    </source>
</evidence>
<dbReference type="Pfam" id="PF01063">
    <property type="entry name" value="Aminotran_4"/>
    <property type="match status" value="1"/>
</dbReference>
<dbReference type="eggNOG" id="COG0115">
    <property type="taxonomic scope" value="Bacteria"/>
</dbReference>
<comment type="caution">
    <text evidence="15">The sequence shown here is derived from an EMBL/GenBank/DDBJ whole genome shotgun (WGS) entry which is preliminary data.</text>
</comment>
<evidence type="ECO:0000313" key="15">
    <source>
        <dbReference type="EMBL" id="EDM27678.1"/>
    </source>
</evidence>
<dbReference type="Proteomes" id="UP000004947">
    <property type="component" value="Unassembled WGS sequence"/>
</dbReference>
<dbReference type="RefSeq" id="WP_007278636.1">
    <property type="nucleotide sequence ID" value="NZ_ABCK01000008.1"/>
</dbReference>
<comment type="similarity">
    <text evidence="6">Belongs to the class-IV pyridoxal-phosphate-dependent aminotransferase family.</text>
</comment>
<evidence type="ECO:0000256" key="3">
    <source>
        <dbReference type="ARBA" id="ARBA00004824"/>
    </source>
</evidence>
<evidence type="ECO:0000256" key="12">
    <source>
        <dbReference type="ARBA" id="ARBA00048798"/>
    </source>
</evidence>
<comment type="pathway">
    <text evidence="5">Amino-acid biosynthesis; L-leucine biosynthesis; L-leucine from 3-methyl-2-oxobutanoate: step 4/4.</text>
</comment>
<dbReference type="NCBIfam" id="NF009897">
    <property type="entry name" value="PRK13357.1"/>
    <property type="match status" value="1"/>
</dbReference>
<dbReference type="PANTHER" id="PTHR42825">
    <property type="entry name" value="AMINO ACID AMINOTRANSFERASE"/>
    <property type="match status" value="1"/>
</dbReference>
<dbReference type="UniPathway" id="UPA00049">
    <property type="reaction ID" value="UER00062"/>
</dbReference>
<evidence type="ECO:0000256" key="11">
    <source>
        <dbReference type="ARBA" id="ARBA00048212"/>
    </source>
</evidence>
<evidence type="ECO:0000313" key="16">
    <source>
        <dbReference type="Proteomes" id="UP000004947"/>
    </source>
</evidence>
<dbReference type="GO" id="GO:0009097">
    <property type="term" value="P:isoleucine biosynthetic process"/>
    <property type="evidence" value="ECO:0007669"/>
    <property type="project" value="UniProtKB-UniPathway"/>
</dbReference>
<dbReference type="SUPFAM" id="SSF56752">
    <property type="entry name" value="D-aminoacid aminotransferase-like PLP-dependent enzymes"/>
    <property type="match status" value="1"/>
</dbReference>
<dbReference type="InterPro" id="IPR001544">
    <property type="entry name" value="Aminotrans_IV"/>
</dbReference>
<dbReference type="InterPro" id="IPR043131">
    <property type="entry name" value="BCAT-like_N"/>
</dbReference>
<dbReference type="UniPathway" id="UPA00047">
    <property type="reaction ID" value="UER00058"/>
</dbReference>
<keyword evidence="8 15" id="KW-0032">Aminotransferase</keyword>
<evidence type="ECO:0000256" key="5">
    <source>
        <dbReference type="ARBA" id="ARBA00005072"/>
    </source>
</evidence>
<comment type="catalytic activity">
    <reaction evidence="12">
        <text>L-isoleucine + 2-oxoglutarate = (S)-3-methyl-2-oxopentanoate + L-glutamate</text>
        <dbReference type="Rhea" id="RHEA:24801"/>
        <dbReference type="ChEBI" id="CHEBI:16810"/>
        <dbReference type="ChEBI" id="CHEBI:29985"/>
        <dbReference type="ChEBI" id="CHEBI:35146"/>
        <dbReference type="ChEBI" id="CHEBI:58045"/>
        <dbReference type="EC" id="2.6.1.42"/>
    </reaction>
</comment>
<gene>
    <name evidence="15" type="ORF">LNTAR_20768</name>
</gene>
<dbReference type="UniPathway" id="UPA00048">
    <property type="reaction ID" value="UER00073"/>
</dbReference>
<dbReference type="Gene3D" id="3.20.10.10">
    <property type="entry name" value="D-amino Acid Aminotransferase, subunit A, domain 2"/>
    <property type="match status" value="1"/>
</dbReference>
<dbReference type="InterPro" id="IPR033939">
    <property type="entry name" value="BCAT_family"/>
</dbReference>
<comment type="catalytic activity">
    <reaction evidence="13">
        <text>L-leucine + 2-oxoglutarate = 4-methyl-2-oxopentanoate + L-glutamate</text>
        <dbReference type="Rhea" id="RHEA:18321"/>
        <dbReference type="ChEBI" id="CHEBI:16810"/>
        <dbReference type="ChEBI" id="CHEBI:17865"/>
        <dbReference type="ChEBI" id="CHEBI:29985"/>
        <dbReference type="ChEBI" id="CHEBI:57427"/>
        <dbReference type="EC" id="2.6.1.42"/>
    </reaction>
</comment>
<dbReference type="EMBL" id="ABCK01000008">
    <property type="protein sequence ID" value="EDM27678.1"/>
    <property type="molecule type" value="Genomic_DNA"/>
</dbReference>
<sequence>MSTIDWNNLKFSYFQTKCYVQYTYKDGKWSDCEYVEEPYLKMHVASTCLHYGQAAFEGLKAYRGEDGQVRVFRPEENAKRLQRSAERLCMEPVPTEVFLDAVDKVLQSNIDFLPPYGYGASMYMRPLLIGTGARMGVQPSDEYTFILLVVPVGSYYKGGLQSVPALVMEDYDRAAPMGTGNVKAAGNYATGMLPGIMANDQGYPINLYLDAKEHKYIDEFGTSNFVGIKGDSYITPNSAAVLPSITNMSLMTLAEEMGMTVEKRNVNFDEITDLDGIAACGTAVVVTPISHIDKAGKTYKPAKEGIHSRFQDLYTRMQEIQLGQCDDKYNWCHIVAT</sequence>
<comment type="cofactor">
    <cofactor evidence="1">
        <name>pyridoxal 5'-phosphate</name>
        <dbReference type="ChEBI" id="CHEBI:597326"/>
    </cofactor>
</comment>
<feature type="modified residue" description="N6-(pyridoxal phosphate)lysine" evidence="14">
    <location>
        <position position="183"/>
    </location>
</feature>
<evidence type="ECO:0000256" key="14">
    <source>
        <dbReference type="PIRSR" id="PIRSR006468-1"/>
    </source>
</evidence>
<evidence type="ECO:0000256" key="8">
    <source>
        <dbReference type="ARBA" id="ARBA00022576"/>
    </source>
</evidence>
<proteinExistence type="inferred from homology"/>
<dbReference type="GO" id="GO:0052654">
    <property type="term" value="F:L-leucine-2-oxoglutarate transaminase activity"/>
    <property type="evidence" value="ECO:0007669"/>
    <property type="project" value="RHEA"/>
</dbReference>
<comment type="pathway">
    <text evidence="3">Amino-acid biosynthesis; L-isoleucine biosynthesis; L-isoleucine from 2-oxobutanoate: step 4/4.</text>
</comment>
<protein>
    <recommendedName>
        <fullName evidence="7">branched-chain-amino-acid transaminase</fullName>
        <ecNumber evidence="7">2.6.1.42</ecNumber>
    </recommendedName>
</protein>
<keyword evidence="9 15" id="KW-0808">Transferase</keyword>
<dbReference type="FunFam" id="3.30.470.10:FF:000004">
    <property type="entry name" value="Branched-chain-amino-acid aminotransferase"/>
    <property type="match status" value="1"/>
</dbReference>
<name>A6DL76_9BACT</name>
<dbReference type="InterPro" id="IPR005786">
    <property type="entry name" value="B_amino_transII"/>
</dbReference>
<evidence type="ECO:0000256" key="2">
    <source>
        <dbReference type="ARBA" id="ARBA00003109"/>
    </source>
</evidence>
<dbReference type="GO" id="GO:0009098">
    <property type="term" value="P:L-leucine biosynthetic process"/>
    <property type="evidence" value="ECO:0007669"/>
    <property type="project" value="UniProtKB-UniPathway"/>
</dbReference>
<comment type="function">
    <text evidence="2">Acts on leucine, isoleucine and valine.</text>
</comment>
<dbReference type="GO" id="GO:0052655">
    <property type="term" value="F:L-valine-2-oxoglutarate transaminase activity"/>
    <property type="evidence" value="ECO:0007669"/>
    <property type="project" value="RHEA"/>
</dbReference>
<dbReference type="STRING" id="313628.LNTAR_20768"/>
<dbReference type="PANTHER" id="PTHR42825:SF2">
    <property type="entry name" value="BRANCHED-CHAIN-AMINO-ACID AMINOTRANSFERASE 3, CHLOROPLASTIC-RELATED"/>
    <property type="match status" value="1"/>
</dbReference>
<dbReference type="AlphaFoldDB" id="A6DL76"/>
<dbReference type="NCBIfam" id="TIGR01123">
    <property type="entry name" value="ilvE_II"/>
    <property type="match status" value="1"/>
</dbReference>
<dbReference type="OrthoDB" id="9804984at2"/>
<accession>A6DL76</accession>
<comment type="pathway">
    <text evidence="4">Amino-acid biosynthesis; L-valine biosynthesis; L-valine from pyruvate: step 4/4.</text>
</comment>
<reference evidence="15 16" key="1">
    <citation type="journal article" date="2010" name="J. Bacteriol.">
        <title>Genome sequence of Lentisphaera araneosa HTCC2155T, the type species of the order Lentisphaerales in the phylum Lentisphaerae.</title>
        <authorList>
            <person name="Thrash J.C."/>
            <person name="Cho J.C."/>
            <person name="Vergin K.L."/>
            <person name="Morris R.M."/>
            <person name="Giovannoni S.J."/>
        </authorList>
    </citation>
    <scope>NUCLEOTIDE SEQUENCE [LARGE SCALE GENOMIC DNA]</scope>
    <source>
        <strain evidence="15 16">HTCC2155</strain>
    </source>
</reference>
<dbReference type="GO" id="GO:0009099">
    <property type="term" value="P:L-valine biosynthetic process"/>
    <property type="evidence" value="ECO:0007669"/>
    <property type="project" value="UniProtKB-UniPathway"/>
</dbReference>
<comment type="catalytic activity">
    <reaction evidence="11">
        <text>L-valine + 2-oxoglutarate = 3-methyl-2-oxobutanoate + L-glutamate</text>
        <dbReference type="Rhea" id="RHEA:24813"/>
        <dbReference type="ChEBI" id="CHEBI:11851"/>
        <dbReference type="ChEBI" id="CHEBI:16810"/>
        <dbReference type="ChEBI" id="CHEBI:29985"/>
        <dbReference type="ChEBI" id="CHEBI:57762"/>
        <dbReference type="EC" id="2.6.1.42"/>
    </reaction>
</comment>
<dbReference type="Gene3D" id="3.30.470.10">
    <property type="match status" value="1"/>
</dbReference>
<dbReference type="EC" id="2.6.1.42" evidence="7"/>
<dbReference type="PIRSF" id="PIRSF006468">
    <property type="entry name" value="BCAT1"/>
    <property type="match status" value="1"/>
</dbReference>
<dbReference type="GO" id="GO:0052656">
    <property type="term" value="F:L-isoleucine-2-oxoglutarate transaminase activity"/>
    <property type="evidence" value="ECO:0007669"/>
    <property type="project" value="RHEA"/>
</dbReference>
<evidence type="ECO:0000256" key="1">
    <source>
        <dbReference type="ARBA" id="ARBA00001933"/>
    </source>
</evidence>
<evidence type="ECO:0000256" key="4">
    <source>
        <dbReference type="ARBA" id="ARBA00004931"/>
    </source>
</evidence>
<evidence type="ECO:0000256" key="9">
    <source>
        <dbReference type="ARBA" id="ARBA00022679"/>
    </source>
</evidence>
<dbReference type="CDD" id="cd01557">
    <property type="entry name" value="BCAT_beta_family"/>
    <property type="match status" value="1"/>
</dbReference>
<organism evidence="15 16">
    <name type="scientific">Lentisphaera araneosa HTCC2155</name>
    <dbReference type="NCBI Taxonomy" id="313628"/>
    <lineage>
        <taxon>Bacteria</taxon>
        <taxon>Pseudomonadati</taxon>
        <taxon>Lentisphaerota</taxon>
        <taxon>Lentisphaeria</taxon>
        <taxon>Lentisphaerales</taxon>
        <taxon>Lentisphaeraceae</taxon>
        <taxon>Lentisphaera</taxon>
    </lineage>
</organism>
<dbReference type="InterPro" id="IPR036038">
    <property type="entry name" value="Aminotransferase-like"/>
</dbReference>
<evidence type="ECO:0000256" key="7">
    <source>
        <dbReference type="ARBA" id="ARBA00013053"/>
    </source>
</evidence>